<dbReference type="PANTHER" id="PTHR11070:SF2">
    <property type="entry name" value="ATP-DEPENDENT DNA HELICASE SRS2"/>
    <property type="match status" value="1"/>
</dbReference>
<organism evidence="2 3">
    <name type="scientific">Brucella tritici</name>
    <dbReference type="NCBI Taxonomy" id="94626"/>
    <lineage>
        <taxon>Bacteria</taxon>
        <taxon>Pseudomonadati</taxon>
        <taxon>Pseudomonadota</taxon>
        <taxon>Alphaproteobacteria</taxon>
        <taxon>Hyphomicrobiales</taxon>
        <taxon>Brucellaceae</taxon>
        <taxon>Brucella/Ochrobactrum group</taxon>
        <taxon>Brucella</taxon>
    </lineage>
</organism>
<evidence type="ECO:0000313" key="3">
    <source>
        <dbReference type="Proteomes" id="UP000481643"/>
    </source>
</evidence>
<dbReference type="EMBL" id="WBVX01000013">
    <property type="protein sequence ID" value="KAB2684425.1"/>
    <property type="molecule type" value="Genomic_DNA"/>
</dbReference>
<dbReference type="Pfam" id="PF13245">
    <property type="entry name" value="AAA_19"/>
    <property type="match status" value="1"/>
</dbReference>
<gene>
    <name evidence="2" type="ORF">F9L08_14150</name>
</gene>
<dbReference type="RefSeq" id="WP_151652079.1">
    <property type="nucleotide sequence ID" value="NZ_WBVX01000013.1"/>
</dbReference>
<protein>
    <recommendedName>
        <fullName evidence="1">DNA 3'-5' helicase II</fullName>
    </recommendedName>
</protein>
<sequence>MAAGEIDLNAIGRGLVVAPAGCGKTQLITGALARHGRAKPVLVLTHTNAGVAALRGRLEKAGVKPSSYRATTLDGFAIRLISTFPQRAGHDPRIISGARPKYEAIRDAAARLVAAGHVNDILAASYERLFVDEYQDCSIRQHALVTWLAQSLPTAIVGDPFQSIFGFGADRLADWNSEVLAFFPVVGELTTPWRWNNAGAAELGNWLLSLRPLLASGTPIDLRMAPAAVQWIQLDGRSDDALRLAAAAVQAPGDAKVLIIGDSTDPRGQRRFARQVDGAVTVEAVDLRDLTDFGAALDLSHPEALAVAAGFAENLMSNFSADNLVRSIASARAGGLGRALSDMEQAAVVFEEERTFTAVADLLVSINRAGGVRCYRPAVLAAAQRALQLAGSKGGPSFREATVTIREQSRLVGRPLARRSVGSTLLLKGLEADISVVLNAAALNARNLYVAMTRGSNRVIVCSSSPILNPVW</sequence>
<dbReference type="InterPro" id="IPR027417">
    <property type="entry name" value="P-loop_NTPase"/>
</dbReference>
<accession>A0A6L3YN10</accession>
<evidence type="ECO:0000256" key="1">
    <source>
        <dbReference type="ARBA" id="ARBA00034923"/>
    </source>
</evidence>
<dbReference type="GO" id="GO:0005524">
    <property type="term" value="F:ATP binding"/>
    <property type="evidence" value="ECO:0007669"/>
    <property type="project" value="InterPro"/>
</dbReference>
<dbReference type="GO" id="GO:0043138">
    <property type="term" value="F:3'-5' DNA helicase activity"/>
    <property type="evidence" value="ECO:0007669"/>
    <property type="project" value="TreeGrafter"/>
</dbReference>
<dbReference type="InterPro" id="IPR000212">
    <property type="entry name" value="DNA_helicase_UvrD/REP"/>
</dbReference>
<dbReference type="AlphaFoldDB" id="A0A6L3YN10"/>
<reference evidence="2 3" key="1">
    <citation type="submission" date="2019-09" db="EMBL/GenBank/DDBJ databases">
        <title>Taxonomic organization of the family Brucellaceae based on a phylogenomic approach.</title>
        <authorList>
            <person name="Leclercq S."/>
            <person name="Cloeckaert A."/>
            <person name="Zygmunt M.S."/>
        </authorList>
    </citation>
    <scope>NUCLEOTIDE SEQUENCE [LARGE SCALE GENOMIC DNA]</scope>
    <source>
        <strain evidence="2 3">WS1830</strain>
    </source>
</reference>
<dbReference type="Gene3D" id="3.40.50.300">
    <property type="entry name" value="P-loop containing nucleotide triphosphate hydrolases"/>
    <property type="match status" value="1"/>
</dbReference>
<dbReference type="Proteomes" id="UP000481643">
    <property type="component" value="Unassembled WGS sequence"/>
</dbReference>
<dbReference type="PANTHER" id="PTHR11070">
    <property type="entry name" value="UVRD / RECB / PCRA DNA HELICASE FAMILY MEMBER"/>
    <property type="match status" value="1"/>
</dbReference>
<comment type="caution">
    <text evidence="2">The sequence shown here is derived from an EMBL/GenBank/DDBJ whole genome shotgun (WGS) entry which is preliminary data.</text>
</comment>
<dbReference type="GO" id="GO:0000725">
    <property type="term" value="P:recombinational repair"/>
    <property type="evidence" value="ECO:0007669"/>
    <property type="project" value="TreeGrafter"/>
</dbReference>
<dbReference type="GO" id="GO:0003677">
    <property type="term" value="F:DNA binding"/>
    <property type="evidence" value="ECO:0007669"/>
    <property type="project" value="InterPro"/>
</dbReference>
<proteinExistence type="predicted"/>
<dbReference type="SUPFAM" id="SSF52540">
    <property type="entry name" value="P-loop containing nucleoside triphosphate hydrolases"/>
    <property type="match status" value="1"/>
</dbReference>
<evidence type="ECO:0000313" key="2">
    <source>
        <dbReference type="EMBL" id="KAB2684425.1"/>
    </source>
</evidence>
<name>A0A6L3YN10_9HYPH</name>